<reference evidence="4" key="2">
    <citation type="submission" date="2023-05" db="EMBL/GenBank/DDBJ databases">
        <authorList>
            <person name="Schelkunov M.I."/>
        </authorList>
    </citation>
    <scope>NUCLEOTIDE SEQUENCE</scope>
    <source>
        <strain evidence="4">Hsosn_3</strain>
        <tissue evidence="4">Leaf</tissue>
    </source>
</reference>
<comment type="caution">
    <text evidence="4">The sequence shown here is derived from an EMBL/GenBank/DDBJ whole genome shotgun (WGS) entry which is preliminary data.</text>
</comment>
<sequence>MAISVQVKEMSLITPSDTTPTHILPLSSLDSQLFLRFTIEYLLLYNLVPGSDRSATTDALKRALSRALVPYYPLSGRVQTRPDDSGLQVDCRAQGAIFVEAVASGSYLSDFESEPSFVTERRKFLSLCVTDVLNGAPPLVMQLTWLADGAVALGVGFSHCICDGIGSAEFLNSFGELAKLGDFKGKPVWQRHLLDSTSQSHASCIDSVTHPEFNRVSDLCMFDSRFVEEKLTPTSVTFDKKSINELKKLAKIPGQNGESSSYTSFEVLSAHIWKAWATSLNLPPNQIIKLLFSINFRKRVEPSLPNGFYGNAIVLGCAHTTVKDITKKGLGYVTKLVKQAKEKVGNEYVREVVDLVSHTRACPDSVGVLILSQWSKLGLDRVDFGMGRPVQVGPICTDRYCLLLPVADRKDAVKVMLAVPSYGVDKYKSLLRSNLV</sequence>
<gene>
    <name evidence="4" type="ORF">POM88_040608</name>
</gene>
<evidence type="ECO:0000256" key="2">
    <source>
        <dbReference type="ARBA" id="ARBA00022679"/>
    </source>
</evidence>
<dbReference type="Pfam" id="PF02458">
    <property type="entry name" value="Transferase"/>
    <property type="match status" value="1"/>
</dbReference>
<dbReference type="Proteomes" id="UP001237642">
    <property type="component" value="Unassembled WGS sequence"/>
</dbReference>
<evidence type="ECO:0000313" key="5">
    <source>
        <dbReference type="Proteomes" id="UP001237642"/>
    </source>
</evidence>
<protein>
    <submittedName>
        <fullName evidence="4">Taxadien-5-alpha-ol O-acetyltransferase</fullName>
    </submittedName>
</protein>
<proteinExistence type="inferred from homology"/>
<reference evidence="4" key="1">
    <citation type="submission" date="2023-02" db="EMBL/GenBank/DDBJ databases">
        <title>Genome of toxic invasive species Heracleum sosnowskyi carries increased number of genes despite the absence of recent whole-genome duplications.</title>
        <authorList>
            <person name="Schelkunov M."/>
            <person name="Shtratnikova V."/>
            <person name="Makarenko M."/>
            <person name="Klepikova A."/>
            <person name="Omelchenko D."/>
            <person name="Novikova G."/>
            <person name="Obukhova E."/>
            <person name="Bogdanov V."/>
            <person name="Penin A."/>
            <person name="Logacheva M."/>
        </authorList>
    </citation>
    <scope>NUCLEOTIDE SEQUENCE</scope>
    <source>
        <strain evidence="4">Hsosn_3</strain>
        <tissue evidence="4">Leaf</tissue>
    </source>
</reference>
<organism evidence="4 5">
    <name type="scientific">Heracleum sosnowskyi</name>
    <dbReference type="NCBI Taxonomy" id="360622"/>
    <lineage>
        <taxon>Eukaryota</taxon>
        <taxon>Viridiplantae</taxon>
        <taxon>Streptophyta</taxon>
        <taxon>Embryophyta</taxon>
        <taxon>Tracheophyta</taxon>
        <taxon>Spermatophyta</taxon>
        <taxon>Magnoliopsida</taxon>
        <taxon>eudicotyledons</taxon>
        <taxon>Gunneridae</taxon>
        <taxon>Pentapetalae</taxon>
        <taxon>asterids</taxon>
        <taxon>campanulids</taxon>
        <taxon>Apiales</taxon>
        <taxon>Apiaceae</taxon>
        <taxon>Apioideae</taxon>
        <taxon>apioid superclade</taxon>
        <taxon>Tordylieae</taxon>
        <taxon>Tordyliinae</taxon>
        <taxon>Heracleum</taxon>
    </lineage>
</organism>
<dbReference type="InterPro" id="IPR050898">
    <property type="entry name" value="Plant_acyltransferase"/>
</dbReference>
<dbReference type="AlphaFoldDB" id="A0AAD8HCH5"/>
<evidence type="ECO:0000313" key="4">
    <source>
        <dbReference type="EMBL" id="KAK1365047.1"/>
    </source>
</evidence>
<accession>A0AAD8HCH5</accession>
<dbReference type="Gene3D" id="3.30.559.10">
    <property type="entry name" value="Chloramphenicol acetyltransferase-like domain"/>
    <property type="match status" value="2"/>
</dbReference>
<name>A0AAD8HCH5_9APIA</name>
<dbReference type="PANTHER" id="PTHR31147">
    <property type="entry name" value="ACYL TRANSFERASE 4"/>
    <property type="match status" value="1"/>
</dbReference>
<comment type="similarity">
    <text evidence="1">Belongs to the plant acyltransferase family.</text>
</comment>
<evidence type="ECO:0000256" key="3">
    <source>
        <dbReference type="ARBA" id="ARBA00023315"/>
    </source>
</evidence>
<keyword evidence="5" id="KW-1185">Reference proteome</keyword>
<dbReference type="InterPro" id="IPR023213">
    <property type="entry name" value="CAT-like_dom_sf"/>
</dbReference>
<keyword evidence="2" id="KW-0808">Transferase</keyword>
<dbReference type="GO" id="GO:0016746">
    <property type="term" value="F:acyltransferase activity"/>
    <property type="evidence" value="ECO:0007669"/>
    <property type="project" value="UniProtKB-KW"/>
</dbReference>
<evidence type="ECO:0000256" key="1">
    <source>
        <dbReference type="ARBA" id="ARBA00009861"/>
    </source>
</evidence>
<keyword evidence="3" id="KW-0012">Acyltransferase</keyword>
<dbReference type="EMBL" id="JAUIZM010000009">
    <property type="protein sequence ID" value="KAK1365047.1"/>
    <property type="molecule type" value="Genomic_DNA"/>
</dbReference>
<dbReference type="PANTHER" id="PTHR31147:SF1">
    <property type="entry name" value="ACYL TRANSFERASE 4"/>
    <property type="match status" value="1"/>
</dbReference>